<evidence type="ECO:0000313" key="2">
    <source>
        <dbReference type="Proteomes" id="UP000241769"/>
    </source>
</evidence>
<dbReference type="Proteomes" id="UP000241769">
    <property type="component" value="Unassembled WGS sequence"/>
</dbReference>
<organism evidence="1 2">
    <name type="scientific">Planoprotostelium fungivorum</name>
    <dbReference type="NCBI Taxonomy" id="1890364"/>
    <lineage>
        <taxon>Eukaryota</taxon>
        <taxon>Amoebozoa</taxon>
        <taxon>Evosea</taxon>
        <taxon>Variosea</taxon>
        <taxon>Cavosteliida</taxon>
        <taxon>Cavosteliaceae</taxon>
        <taxon>Planoprotostelium</taxon>
    </lineage>
</organism>
<protein>
    <submittedName>
        <fullName evidence="1">Uncharacterized protein</fullName>
    </submittedName>
</protein>
<dbReference type="EMBL" id="MDYQ01000375">
    <property type="protein sequence ID" value="PRP75582.1"/>
    <property type="molecule type" value="Genomic_DNA"/>
</dbReference>
<dbReference type="InParanoid" id="A0A2P6MV41"/>
<reference evidence="1 2" key="1">
    <citation type="journal article" date="2018" name="Genome Biol. Evol.">
        <title>Multiple Roots of Fruiting Body Formation in Amoebozoa.</title>
        <authorList>
            <person name="Hillmann F."/>
            <person name="Forbes G."/>
            <person name="Novohradska S."/>
            <person name="Ferling I."/>
            <person name="Riege K."/>
            <person name="Groth M."/>
            <person name="Westermann M."/>
            <person name="Marz M."/>
            <person name="Spaller T."/>
            <person name="Winckler T."/>
            <person name="Schaap P."/>
            <person name="Glockner G."/>
        </authorList>
    </citation>
    <scope>NUCLEOTIDE SEQUENCE [LARGE SCALE GENOMIC DNA]</scope>
    <source>
        <strain evidence="1 2">Jena</strain>
    </source>
</reference>
<sequence length="140" mass="15772">MQSLHLALNAHPAFAQQFSDIELSRYIQQPCHSIPMEDNIDEGGLLMLNTSYISFKLYSRKQEGSQLGLYNSASQIFALSICPRESWIAVGTSSSKSNYERASHQERRSGKVAETFSMAPKQDKVFCSSLRIRHPELETA</sequence>
<dbReference type="AlphaFoldDB" id="A0A2P6MV41"/>
<evidence type="ECO:0000313" key="1">
    <source>
        <dbReference type="EMBL" id="PRP75582.1"/>
    </source>
</evidence>
<proteinExistence type="predicted"/>
<comment type="caution">
    <text evidence="1">The sequence shown here is derived from an EMBL/GenBank/DDBJ whole genome shotgun (WGS) entry which is preliminary data.</text>
</comment>
<accession>A0A2P6MV41</accession>
<name>A0A2P6MV41_9EUKA</name>
<keyword evidence="2" id="KW-1185">Reference proteome</keyword>
<gene>
    <name evidence="1" type="ORF">PROFUN_15652</name>
</gene>